<keyword evidence="4" id="KW-0411">Iron-sulfur</keyword>
<evidence type="ECO:0000259" key="5">
    <source>
        <dbReference type="PROSITE" id="PS51918"/>
    </source>
</evidence>
<name>A0A939JHS8_9ACTN</name>
<dbReference type="SFLD" id="SFLDS00029">
    <property type="entry name" value="Radical_SAM"/>
    <property type="match status" value="1"/>
</dbReference>
<dbReference type="CDD" id="cd01335">
    <property type="entry name" value="Radical_SAM"/>
    <property type="match status" value="1"/>
</dbReference>
<sequence>MTHALIASPFLDGHLLLRPGARSGARIPAGHYEEIASAVAACERLPAWVAETAASTWGLDLAGQSAEGTVLVREKSAYGYCRASWEINLGCNFGCKHCYLGERPFSGLLWDDKVRLLEIMRQAGVLWLQITGGEPTMDPHFQGAYRYAWQAGMMLTISTNGSLLWRPDLLRLFTQNPPYRLVVSMYGASEESFDALTQRRGAWKSFHRGITAARNAGLPLRINVVVTEDNAHEADAMGALAEQWGIEHHAYTNMTPTIYGGGEPLLAQSADHLRQRKTFAGCNAGHTFFHADPHAKVSICKVGRDDQIDLMAEGADGLLRLGAIADRLMLRTGGCEGCALSGTCRVCRPLAKHYQEAKAPLHSYCQHGDKEHAS</sequence>
<dbReference type="Gene3D" id="3.20.20.70">
    <property type="entry name" value="Aldolase class I"/>
    <property type="match status" value="1"/>
</dbReference>
<dbReference type="InterPro" id="IPR058240">
    <property type="entry name" value="rSAM_sf"/>
</dbReference>
<dbReference type="GO" id="GO:0003824">
    <property type="term" value="F:catalytic activity"/>
    <property type="evidence" value="ECO:0007669"/>
    <property type="project" value="InterPro"/>
</dbReference>
<dbReference type="EMBL" id="JAFLRJ010000099">
    <property type="protein sequence ID" value="MBO0512435.1"/>
    <property type="molecule type" value="Genomic_DNA"/>
</dbReference>
<dbReference type="PANTHER" id="PTHR11228:SF7">
    <property type="entry name" value="PQQA PEPTIDE CYCLASE"/>
    <property type="match status" value="1"/>
</dbReference>
<feature type="domain" description="Radical SAM core" evidence="5">
    <location>
        <begin position="77"/>
        <end position="286"/>
    </location>
</feature>
<evidence type="ECO:0000256" key="2">
    <source>
        <dbReference type="ARBA" id="ARBA00022723"/>
    </source>
</evidence>
<dbReference type="PROSITE" id="PS51918">
    <property type="entry name" value="RADICAL_SAM"/>
    <property type="match status" value="1"/>
</dbReference>
<keyword evidence="7" id="KW-1185">Reference proteome</keyword>
<evidence type="ECO:0000256" key="3">
    <source>
        <dbReference type="ARBA" id="ARBA00023004"/>
    </source>
</evidence>
<protein>
    <submittedName>
        <fullName evidence="6">Radical SAM protein</fullName>
    </submittedName>
</protein>
<dbReference type="GO" id="GO:0051536">
    <property type="term" value="F:iron-sulfur cluster binding"/>
    <property type="evidence" value="ECO:0007669"/>
    <property type="project" value="UniProtKB-KW"/>
</dbReference>
<gene>
    <name evidence="6" type="ORF">J0695_11535</name>
</gene>
<dbReference type="InterPro" id="IPR007197">
    <property type="entry name" value="rSAM"/>
</dbReference>
<keyword evidence="2" id="KW-0479">Metal-binding</keyword>
<keyword evidence="1" id="KW-0949">S-adenosyl-L-methionine</keyword>
<evidence type="ECO:0000256" key="4">
    <source>
        <dbReference type="ARBA" id="ARBA00023014"/>
    </source>
</evidence>
<dbReference type="InterPro" id="IPR013785">
    <property type="entry name" value="Aldolase_TIM"/>
</dbReference>
<dbReference type="AlphaFoldDB" id="A0A939JHS8"/>
<dbReference type="RefSeq" id="WP_206961827.1">
    <property type="nucleotide sequence ID" value="NZ_BAAAJJ010000002.1"/>
</dbReference>
<dbReference type="GO" id="GO:0046872">
    <property type="term" value="F:metal ion binding"/>
    <property type="evidence" value="ECO:0007669"/>
    <property type="project" value="UniProtKB-KW"/>
</dbReference>
<dbReference type="PANTHER" id="PTHR11228">
    <property type="entry name" value="RADICAL SAM DOMAIN PROTEIN"/>
    <property type="match status" value="1"/>
</dbReference>
<dbReference type="InterPro" id="IPR050377">
    <property type="entry name" value="Radical_SAM_PqqE_MftC-like"/>
</dbReference>
<dbReference type="Proteomes" id="UP000664167">
    <property type="component" value="Unassembled WGS sequence"/>
</dbReference>
<reference evidence="6" key="1">
    <citation type="submission" date="2021-03" db="EMBL/GenBank/DDBJ databases">
        <title>Streptomyces poriferae sp. nov., a novel marine sponge-derived Actinobacteria species with anti-MRSA activity.</title>
        <authorList>
            <person name="Sandoval-Powers M."/>
            <person name="Kralova S."/>
            <person name="Nguyen G.-S."/>
            <person name="Fawwal D."/>
            <person name="Degnes K."/>
            <person name="Klinkenberg G."/>
            <person name="Sletta H."/>
            <person name="Wentzel A."/>
            <person name="Liles M.R."/>
        </authorList>
    </citation>
    <scope>NUCLEOTIDE SEQUENCE</scope>
    <source>
        <strain evidence="6">DSM 41794</strain>
    </source>
</reference>
<dbReference type="Pfam" id="PF04055">
    <property type="entry name" value="Radical_SAM"/>
    <property type="match status" value="1"/>
</dbReference>
<comment type="caution">
    <text evidence="6">The sequence shown here is derived from an EMBL/GenBank/DDBJ whole genome shotgun (WGS) entry which is preliminary data.</text>
</comment>
<evidence type="ECO:0000256" key="1">
    <source>
        <dbReference type="ARBA" id="ARBA00022691"/>
    </source>
</evidence>
<keyword evidence="3" id="KW-0408">Iron</keyword>
<evidence type="ECO:0000313" key="7">
    <source>
        <dbReference type="Proteomes" id="UP000664167"/>
    </source>
</evidence>
<proteinExistence type="predicted"/>
<organism evidence="6 7">
    <name type="scientific">Streptomyces beijiangensis</name>
    <dbReference type="NCBI Taxonomy" id="163361"/>
    <lineage>
        <taxon>Bacteria</taxon>
        <taxon>Bacillati</taxon>
        <taxon>Actinomycetota</taxon>
        <taxon>Actinomycetes</taxon>
        <taxon>Kitasatosporales</taxon>
        <taxon>Streptomycetaceae</taxon>
        <taxon>Streptomyces</taxon>
    </lineage>
</organism>
<dbReference type="SFLD" id="SFLDG01067">
    <property type="entry name" value="SPASM/twitch_domain_containing"/>
    <property type="match status" value="1"/>
</dbReference>
<dbReference type="SUPFAM" id="SSF102114">
    <property type="entry name" value="Radical SAM enzymes"/>
    <property type="match status" value="1"/>
</dbReference>
<accession>A0A939JHS8</accession>
<evidence type="ECO:0000313" key="6">
    <source>
        <dbReference type="EMBL" id="MBO0512435.1"/>
    </source>
</evidence>